<dbReference type="NCBIfam" id="NF009466">
    <property type="entry name" value="PRK12826.1-2"/>
    <property type="match status" value="1"/>
</dbReference>
<dbReference type="SMART" id="SM00822">
    <property type="entry name" value="PKS_KR"/>
    <property type="match status" value="1"/>
</dbReference>
<evidence type="ECO:0000313" key="4">
    <source>
        <dbReference type="Proteomes" id="UP000251205"/>
    </source>
</evidence>
<dbReference type="Proteomes" id="UP000251205">
    <property type="component" value="Unassembled WGS sequence"/>
</dbReference>
<dbReference type="Gene3D" id="3.40.50.720">
    <property type="entry name" value="NAD(P)-binding Rossmann-like Domain"/>
    <property type="match status" value="1"/>
</dbReference>
<dbReference type="AlphaFoldDB" id="A0A329YEK1"/>
<dbReference type="GO" id="GO:0016616">
    <property type="term" value="F:oxidoreductase activity, acting on the CH-OH group of donors, NAD or NADP as acceptor"/>
    <property type="evidence" value="ECO:0007669"/>
    <property type="project" value="UniProtKB-ARBA"/>
</dbReference>
<dbReference type="FunFam" id="3.40.50.720:FF:000084">
    <property type="entry name" value="Short-chain dehydrogenase reductase"/>
    <property type="match status" value="1"/>
</dbReference>
<name>A0A329YEK1_RHITR</name>
<dbReference type="SUPFAM" id="SSF51735">
    <property type="entry name" value="NAD(P)-binding Rossmann-fold domains"/>
    <property type="match status" value="1"/>
</dbReference>
<dbReference type="PANTHER" id="PTHR42760">
    <property type="entry name" value="SHORT-CHAIN DEHYDROGENASES/REDUCTASES FAMILY MEMBER"/>
    <property type="match status" value="1"/>
</dbReference>
<dbReference type="InterPro" id="IPR002347">
    <property type="entry name" value="SDR_fam"/>
</dbReference>
<dbReference type="RefSeq" id="WP_112341657.1">
    <property type="nucleotide sequence ID" value="NZ_QMKK01000025.1"/>
</dbReference>
<comment type="caution">
    <text evidence="3">The sequence shown here is derived from an EMBL/GenBank/DDBJ whole genome shotgun (WGS) entry which is preliminary data.</text>
</comment>
<comment type="similarity">
    <text evidence="1">Belongs to the short-chain dehydrogenases/reductases (SDR) family.</text>
</comment>
<proteinExistence type="inferred from homology"/>
<dbReference type="OrthoDB" id="9779623at2"/>
<accession>A0A329YEK1</accession>
<dbReference type="EMBL" id="QMKK01000025">
    <property type="protein sequence ID" value="RAX41967.1"/>
    <property type="molecule type" value="Genomic_DNA"/>
</dbReference>
<reference evidence="3 4" key="1">
    <citation type="submission" date="2018-06" db="EMBL/GenBank/DDBJ databases">
        <title>Whole Genome Sequence of an efficient microsymbiont, Rhizobium tropici.</title>
        <authorList>
            <person name="Srinivasan R."/>
            <person name="Singh H.V."/>
            <person name="Srivastava R."/>
            <person name="Kumari B."/>
            <person name="Radhakrishna A."/>
        </authorList>
    </citation>
    <scope>NUCLEOTIDE SEQUENCE [LARGE SCALE GENOMIC DNA]</scope>
    <source>
        <strain evidence="3 4">IGFRI Rhizo-19</strain>
    </source>
</reference>
<evidence type="ECO:0000259" key="2">
    <source>
        <dbReference type="SMART" id="SM00822"/>
    </source>
</evidence>
<sequence length="257" mass="26185">MMPEPSRIAVVTGGTSGIGLATARKLLAAGHCVAVFSHSAKTVTDATAVLSAEFGSGRVLGRVVDLSDPVAVTNFFEELSSTWGDAEILVCNAGISPKGLAGPRRFEEIGLEEWNEVLAVNLTGTMLCCQAVVRGMRQAGFGRIILIGSLAGRTRPRIAGGAYAASKAALAGLMRALVGSCGPFGITVNLVAPGRILTPLTGDPNTPANQDAVARIPSARLGTPEDIAAAVAFLASEEAGFVNGAILDINGGEYAPA</sequence>
<organism evidence="3 4">
    <name type="scientific">Rhizobium tropici</name>
    <dbReference type="NCBI Taxonomy" id="398"/>
    <lineage>
        <taxon>Bacteria</taxon>
        <taxon>Pseudomonadati</taxon>
        <taxon>Pseudomonadota</taxon>
        <taxon>Alphaproteobacteria</taxon>
        <taxon>Hyphomicrobiales</taxon>
        <taxon>Rhizobiaceae</taxon>
        <taxon>Rhizobium/Agrobacterium group</taxon>
        <taxon>Rhizobium</taxon>
    </lineage>
</organism>
<dbReference type="PRINTS" id="PR00081">
    <property type="entry name" value="GDHRDH"/>
</dbReference>
<dbReference type="GO" id="GO:0030497">
    <property type="term" value="P:fatty acid elongation"/>
    <property type="evidence" value="ECO:0007669"/>
    <property type="project" value="TreeGrafter"/>
</dbReference>
<dbReference type="InterPro" id="IPR036291">
    <property type="entry name" value="NAD(P)-bd_dom_sf"/>
</dbReference>
<feature type="domain" description="Ketoreductase" evidence="2">
    <location>
        <begin position="7"/>
        <end position="194"/>
    </location>
</feature>
<dbReference type="Pfam" id="PF13561">
    <property type="entry name" value="adh_short_C2"/>
    <property type="match status" value="1"/>
</dbReference>
<dbReference type="PRINTS" id="PR00080">
    <property type="entry name" value="SDRFAMILY"/>
</dbReference>
<evidence type="ECO:0000256" key="1">
    <source>
        <dbReference type="ARBA" id="ARBA00006484"/>
    </source>
</evidence>
<protein>
    <submittedName>
        <fullName evidence="3">3-ketoacyl-ACP reductase</fullName>
    </submittedName>
</protein>
<gene>
    <name evidence="3" type="ORF">DQ393_10320</name>
</gene>
<evidence type="ECO:0000313" key="3">
    <source>
        <dbReference type="EMBL" id="RAX41967.1"/>
    </source>
</evidence>
<dbReference type="PANTHER" id="PTHR42760:SF129">
    <property type="entry name" value="OXIDOREDUCTASE"/>
    <property type="match status" value="1"/>
</dbReference>
<dbReference type="InterPro" id="IPR057326">
    <property type="entry name" value="KR_dom"/>
</dbReference>